<proteinExistence type="predicted"/>
<dbReference type="Proteomes" id="UP001310594">
    <property type="component" value="Unassembled WGS sequence"/>
</dbReference>
<dbReference type="EMBL" id="JAVRQU010000014">
    <property type="protein sequence ID" value="KAK5695283.1"/>
    <property type="molecule type" value="Genomic_DNA"/>
</dbReference>
<evidence type="ECO:0000313" key="3">
    <source>
        <dbReference type="Proteomes" id="UP001310594"/>
    </source>
</evidence>
<protein>
    <recommendedName>
        <fullName evidence="4">F-box domain-containing protein</fullName>
    </recommendedName>
</protein>
<organism evidence="2 3">
    <name type="scientific">Elasticomyces elasticus</name>
    <dbReference type="NCBI Taxonomy" id="574655"/>
    <lineage>
        <taxon>Eukaryota</taxon>
        <taxon>Fungi</taxon>
        <taxon>Dikarya</taxon>
        <taxon>Ascomycota</taxon>
        <taxon>Pezizomycotina</taxon>
        <taxon>Dothideomycetes</taxon>
        <taxon>Dothideomycetidae</taxon>
        <taxon>Mycosphaerellales</taxon>
        <taxon>Teratosphaeriaceae</taxon>
        <taxon>Elasticomyces</taxon>
    </lineage>
</organism>
<sequence>MSSSQAPTDSIPLGTAASGALNDGEVAEVMFSLAQTAEVQRMVEAAHREGIEQGRREREQEYAAASLPMRQQKTNTTHEQETASAADEQPSPNTQQLVVQSHRRPAEAVFGVGELFDSILQHLDILHLFANLRICRRWNTSLSNSTVLQQKMFLRTNFITADPSLVRLNPMAYHLIQVHYGMTGGSAWVRPQASWRKMRLVSPALVGHTIETHLCINVCDWVVPFDSFSADERYRGMNLAGLARTLRWVSEQKDYQGQYITDLLVCCVRRGGRDRTTLIEWPLSNVKVPLPPLRPLEPRQRKT</sequence>
<name>A0AAN7ZS82_9PEZI</name>
<reference evidence="2" key="1">
    <citation type="submission" date="2023-08" db="EMBL/GenBank/DDBJ databases">
        <title>Black Yeasts Isolated from many extreme environments.</title>
        <authorList>
            <person name="Coleine C."/>
            <person name="Stajich J.E."/>
            <person name="Selbmann L."/>
        </authorList>
    </citation>
    <scope>NUCLEOTIDE SEQUENCE</scope>
    <source>
        <strain evidence="2">CCFEE 5810</strain>
    </source>
</reference>
<feature type="compositionally biased region" description="Polar residues" evidence="1">
    <location>
        <begin position="90"/>
        <end position="99"/>
    </location>
</feature>
<comment type="caution">
    <text evidence="2">The sequence shown here is derived from an EMBL/GenBank/DDBJ whole genome shotgun (WGS) entry which is preliminary data.</text>
</comment>
<feature type="compositionally biased region" description="Basic and acidic residues" evidence="1">
    <location>
        <begin position="49"/>
        <end position="61"/>
    </location>
</feature>
<gene>
    <name evidence="2" type="ORF">LTR97_008789</name>
</gene>
<feature type="region of interest" description="Disordered" evidence="1">
    <location>
        <begin position="1"/>
        <end position="20"/>
    </location>
</feature>
<dbReference type="AlphaFoldDB" id="A0AAN7ZS82"/>
<feature type="region of interest" description="Disordered" evidence="1">
    <location>
        <begin position="49"/>
        <end position="100"/>
    </location>
</feature>
<accession>A0AAN7ZS82</accession>
<evidence type="ECO:0008006" key="4">
    <source>
        <dbReference type="Google" id="ProtNLM"/>
    </source>
</evidence>
<evidence type="ECO:0000256" key="1">
    <source>
        <dbReference type="SAM" id="MobiDB-lite"/>
    </source>
</evidence>
<evidence type="ECO:0000313" key="2">
    <source>
        <dbReference type="EMBL" id="KAK5695283.1"/>
    </source>
</evidence>